<sequence length="59" mass="6287">MLTIVPTTTPEANTIRTIAEPTNTTLKDQAAKQTAHNAHAADSRLHTPLGARTVKLPLS</sequence>
<name>A0A1H0B9H6_9ACTO</name>
<dbReference type="RefSeq" id="WP_092534340.1">
    <property type="nucleotide sequence ID" value="NZ_FNIM01000003.1"/>
</dbReference>
<accession>A0A1H0B9H6</accession>
<dbReference type="EMBL" id="FNIM01000003">
    <property type="protein sequence ID" value="SDN42289.1"/>
    <property type="molecule type" value="Genomic_DNA"/>
</dbReference>
<dbReference type="Proteomes" id="UP000198541">
    <property type="component" value="Unassembled WGS sequence"/>
</dbReference>
<protein>
    <submittedName>
        <fullName evidence="1">Uncharacterized protein</fullName>
    </submittedName>
</protein>
<gene>
    <name evidence="1" type="ORF">SAMN05216355_103152</name>
</gene>
<proteinExistence type="predicted"/>
<evidence type="ECO:0000313" key="1">
    <source>
        <dbReference type="EMBL" id="SDN42289.1"/>
    </source>
</evidence>
<organism evidence="1 2">
    <name type="scientific">Actinomyces ruminicola</name>
    <dbReference type="NCBI Taxonomy" id="332524"/>
    <lineage>
        <taxon>Bacteria</taxon>
        <taxon>Bacillati</taxon>
        <taxon>Actinomycetota</taxon>
        <taxon>Actinomycetes</taxon>
        <taxon>Actinomycetales</taxon>
        <taxon>Actinomycetaceae</taxon>
        <taxon>Actinomyces</taxon>
    </lineage>
</organism>
<keyword evidence="2" id="KW-1185">Reference proteome</keyword>
<dbReference type="AlphaFoldDB" id="A0A1H0B9H6"/>
<reference evidence="2" key="1">
    <citation type="submission" date="2016-10" db="EMBL/GenBank/DDBJ databases">
        <authorList>
            <person name="Varghese N."/>
            <person name="Submissions S."/>
        </authorList>
    </citation>
    <scope>NUCLEOTIDE SEQUENCE [LARGE SCALE GENOMIC DNA]</scope>
    <source>
        <strain evidence="2">DSM 27982</strain>
    </source>
</reference>
<evidence type="ECO:0000313" key="2">
    <source>
        <dbReference type="Proteomes" id="UP000198541"/>
    </source>
</evidence>